<dbReference type="GO" id="GO:0006508">
    <property type="term" value="P:proteolysis"/>
    <property type="evidence" value="ECO:0007669"/>
    <property type="project" value="UniProtKB-KW"/>
</dbReference>
<evidence type="ECO:0000313" key="9">
    <source>
        <dbReference type="EMBL" id="ADB15029.1"/>
    </source>
</evidence>
<dbReference type="eggNOG" id="COG1505">
    <property type="taxonomic scope" value="Bacteria"/>
</dbReference>
<dbReference type="Pfam" id="PF02897">
    <property type="entry name" value="Peptidase_S9_N"/>
    <property type="match status" value="1"/>
</dbReference>
<feature type="domain" description="Peptidase S9 prolyl oligopeptidase catalytic" evidence="7">
    <location>
        <begin position="514"/>
        <end position="727"/>
    </location>
</feature>
<dbReference type="KEGG" id="psl:Psta_0339"/>
<evidence type="ECO:0000313" key="10">
    <source>
        <dbReference type="Proteomes" id="UP000001887"/>
    </source>
</evidence>
<reference evidence="9 10" key="1">
    <citation type="journal article" date="2009" name="Stand. Genomic Sci.">
        <title>Complete genome sequence of Pirellula staleyi type strain (ATCC 27377).</title>
        <authorList>
            <person name="Clum A."/>
            <person name="Tindall B.J."/>
            <person name="Sikorski J."/>
            <person name="Ivanova N."/>
            <person name="Mavrommatis K."/>
            <person name="Lucas S."/>
            <person name="Glavina del Rio T."/>
            <person name="Nolan M."/>
            <person name="Chen F."/>
            <person name="Tice H."/>
            <person name="Pitluck S."/>
            <person name="Cheng J.F."/>
            <person name="Chertkov O."/>
            <person name="Brettin T."/>
            <person name="Han C."/>
            <person name="Detter J.C."/>
            <person name="Kuske C."/>
            <person name="Bruce D."/>
            <person name="Goodwin L."/>
            <person name="Ovchinikova G."/>
            <person name="Pati A."/>
            <person name="Mikhailova N."/>
            <person name="Chen A."/>
            <person name="Palaniappan K."/>
            <person name="Land M."/>
            <person name="Hauser L."/>
            <person name="Chang Y.J."/>
            <person name="Jeffries C.D."/>
            <person name="Chain P."/>
            <person name="Rohde M."/>
            <person name="Goker M."/>
            <person name="Bristow J."/>
            <person name="Eisen J.A."/>
            <person name="Markowitz V."/>
            <person name="Hugenholtz P."/>
            <person name="Kyrpides N.C."/>
            <person name="Klenk H.P."/>
            <person name="Lapidus A."/>
        </authorList>
    </citation>
    <scope>NUCLEOTIDE SEQUENCE [LARGE SCALE GENOMIC DNA]</scope>
    <source>
        <strain evidence="10">ATCC 27377 / DSM 6068 / ICPB 4128</strain>
    </source>
</reference>
<evidence type="ECO:0000256" key="6">
    <source>
        <dbReference type="ARBA" id="ARBA00022825"/>
    </source>
</evidence>
<dbReference type="STRING" id="530564.Psta_0339"/>
<evidence type="ECO:0000256" key="2">
    <source>
        <dbReference type="ARBA" id="ARBA00005228"/>
    </source>
</evidence>
<dbReference type="Gene3D" id="3.40.50.1820">
    <property type="entry name" value="alpha/beta hydrolase"/>
    <property type="match status" value="1"/>
</dbReference>
<proteinExistence type="inferred from homology"/>
<evidence type="ECO:0000256" key="5">
    <source>
        <dbReference type="ARBA" id="ARBA00022801"/>
    </source>
</evidence>
<dbReference type="InterPro" id="IPR051167">
    <property type="entry name" value="Prolyl_oligopep/macrocyclase"/>
</dbReference>
<protein>
    <recommendedName>
        <fullName evidence="3">prolyl oligopeptidase</fullName>
        <ecNumber evidence="3">3.4.21.26</ecNumber>
    </recommendedName>
</protein>
<dbReference type="GO" id="GO:0005829">
    <property type="term" value="C:cytosol"/>
    <property type="evidence" value="ECO:0007669"/>
    <property type="project" value="TreeGrafter"/>
</dbReference>
<dbReference type="InterPro" id="IPR023302">
    <property type="entry name" value="Pept_S9A_N"/>
</dbReference>
<dbReference type="Pfam" id="PF00326">
    <property type="entry name" value="Peptidase_S9"/>
    <property type="match status" value="1"/>
</dbReference>
<sequence length="735" mass="80867" precursor="true">MVRSPYLADIARRRRSMKPTALWFATFVFWLASLASATSLAQVTGPMKLTYPATLRTDHVDTYHGEPIADPYRWLEDPDSAETKAWVDAQSEVTRGYLDTIAARTAIRAKLEKIWNFERFGLPVKREHRYFYSRNDGLQNQSVIYTKLGLDGEPRMLLDPNTLSKDGTVALSDWTATDDGKLMAVGISSAGSDWTEYKVLDVETGKFLDDHLKWIKFSGASWTNDGSGFFYSRYDEPEPGTTFTGANHYQKLYFHKLGDPQSSDTLIYKRDDEKEWGFGGDVSEDGKLLLISVWKGTLRKQQLFVKRLDVADAPVQQLITGFDAEYHAIGNMGDTLLVYTTLDAPLGRVIACNINNPARNSWKEVIPQSNEPLKGVGYVGGQLIAHYLKDAISVVRRFQTDGTLIGDVELPGIGSAGGFGGRSDATETFFTFTNYVTPASIYRLDLATGKSTLFQTPKVDFDPSKYETKMVQVPSKDGTLVPMTIVHKKGLVLDGTNPTTLYAYGGFNIPLTPGFSVSTAVWLEMGGIYAAAGLRGGGERGEAWHEAGMLDRKQNVFDDFHACAEWLIKEKYTSPKKLAIRGGSNGGLLVGAAMTQRPELYGACVPAVGVLDMLRFHQFTIGWAWVSEYGSSADAEQYKVLKAYSPLHNLKPGTAYPPTLVMTGDHDDRVVPAHSFKFAAELQHAHAGDAPVLIRIEKSAGHGAGTPTSKLIDSAADVLAFLHKALAMPDQPFGD</sequence>
<dbReference type="InterPro" id="IPR002470">
    <property type="entry name" value="Peptidase_S9A"/>
</dbReference>
<evidence type="ECO:0000259" key="8">
    <source>
        <dbReference type="Pfam" id="PF02897"/>
    </source>
</evidence>
<name>D2R2C0_PIRSD</name>
<keyword evidence="4" id="KW-0645">Protease</keyword>
<comment type="catalytic activity">
    <reaction evidence="1">
        <text>Hydrolysis of Pro-|-Xaa &gt;&gt; Ala-|-Xaa in oligopeptides.</text>
        <dbReference type="EC" id="3.4.21.26"/>
    </reaction>
</comment>
<dbReference type="Gene3D" id="2.130.10.120">
    <property type="entry name" value="Prolyl oligopeptidase, N-terminal domain"/>
    <property type="match status" value="1"/>
</dbReference>
<dbReference type="HOGENOM" id="CLU_011290_1_1_0"/>
<organism evidence="9 10">
    <name type="scientific">Pirellula staleyi (strain ATCC 27377 / DSM 6068 / ICPB 4128)</name>
    <name type="common">Pirella staleyi</name>
    <dbReference type="NCBI Taxonomy" id="530564"/>
    <lineage>
        <taxon>Bacteria</taxon>
        <taxon>Pseudomonadati</taxon>
        <taxon>Planctomycetota</taxon>
        <taxon>Planctomycetia</taxon>
        <taxon>Pirellulales</taxon>
        <taxon>Pirellulaceae</taxon>
        <taxon>Pirellula</taxon>
    </lineage>
</organism>
<dbReference type="GO" id="GO:0070012">
    <property type="term" value="F:oligopeptidase activity"/>
    <property type="evidence" value="ECO:0007669"/>
    <property type="project" value="TreeGrafter"/>
</dbReference>
<evidence type="ECO:0000256" key="3">
    <source>
        <dbReference type="ARBA" id="ARBA00011897"/>
    </source>
</evidence>
<accession>D2R2C0</accession>
<evidence type="ECO:0000256" key="1">
    <source>
        <dbReference type="ARBA" id="ARBA00001070"/>
    </source>
</evidence>
<dbReference type="PRINTS" id="PR00862">
    <property type="entry name" value="PROLIGOPTASE"/>
</dbReference>
<keyword evidence="10" id="KW-1185">Reference proteome</keyword>
<dbReference type="EMBL" id="CP001848">
    <property type="protein sequence ID" value="ADB15029.1"/>
    <property type="molecule type" value="Genomic_DNA"/>
</dbReference>
<dbReference type="InterPro" id="IPR001375">
    <property type="entry name" value="Peptidase_S9_cat"/>
</dbReference>
<comment type="similarity">
    <text evidence="2">Belongs to the peptidase S9A family.</text>
</comment>
<dbReference type="AlphaFoldDB" id="D2R2C0"/>
<dbReference type="InterPro" id="IPR029058">
    <property type="entry name" value="AB_hydrolase_fold"/>
</dbReference>
<keyword evidence="6" id="KW-0720">Serine protease</keyword>
<dbReference type="EC" id="3.4.21.26" evidence="3"/>
<gene>
    <name evidence="9" type="ordered locus">Psta_0339</name>
</gene>
<dbReference type="GO" id="GO:0004252">
    <property type="term" value="F:serine-type endopeptidase activity"/>
    <property type="evidence" value="ECO:0007669"/>
    <property type="project" value="UniProtKB-EC"/>
</dbReference>
<evidence type="ECO:0000256" key="4">
    <source>
        <dbReference type="ARBA" id="ARBA00022670"/>
    </source>
</evidence>
<feature type="domain" description="Peptidase S9A N-terminal" evidence="8">
    <location>
        <begin position="52"/>
        <end position="455"/>
    </location>
</feature>
<dbReference type="SUPFAM" id="SSF50993">
    <property type="entry name" value="Peptidase/esterase 'gauge' domain"/>
    <property type="match status" value="1"/>
</dbReference>
<dbReference type="FunFam" id="3.40.50.1820:FF:000005">
    <property type="entry name" value="Prolyl endopeptidase"/>
    <property type="match status" value="1"/>
</dbReference>
<dbReference type="FunFam" id="2.130.10.120:FF:000001">
    <property type="entry name" value="Prolyl endopeptidase"/>
    <property type="match status" value="1"/>
</dbReference>
<dbReference type="PANTHER" id="PTHR42881:SF2">
    <property type="entry name" value="PROLYL ENDOPEPTIDASE"/>
    <property type="match status" value="1"/>
</dbReference>
<keyword evidence="5 9" id="KW-0378">Hydrolase</keyword>
<dbReference type="PANTHER" id="PTHR42881">
    <property type="entry name" value="PROLYL ENDOPEPTIDASE"/>
    <property type="match status" value="1"/>
</dbReference>
<dbReference type="Proteomes" id="UP000001887">
    <property type="component" value="Chromosome"/>
</dbReference>
<dbReference type="SUPFAM" id="SSF53474">
    <property type="entry name" value="alpha/beta-Hydrolases"/>
    <property type="match status" value="1"/>
</dbReference>
<evidence type="ECO:0000259" key="7">
    <source>
        <dbReference type="Pfam" id="PF00326"/>
    </source>
</evidence>